<keyword evidence="3" id="KW-1185">Reference proteome</keyword>
<dbReference type="Proteomes" id="UP000467236">
    <property type="component" value="Chromosome"/>
</dbReference>
<name>A0A7I7MSH8_9MYCO</name>
<evidence type="ECO:0000313" key="3">
    <source>
        <dbReference type="Proteomes" id="UP000467236"/>
    </source>
</evidence>
<accession>A0A7I7MSH8</accession>
<feature type="compositionally biased region" description="Polar residues" evidence="1">
    <location>
        <begin position="73"/>
        <end position="82"/>
    </location>
</feature>
<dbReference type="AlphaFoldDB" id="A0A7I7MSH8"/>
<evidence type="ECO:0000313" key="2">
    <source>
        <dbReference type="EMBL" id="BBX75208.1"/>
    </source>
</evidence>
<protein>
    <submittedName>
        <fullName evidence="2">Uncharacterized protein</fullName>
    </submittedName>
</protein>
<dbReference type="KEGG" id="mshj:MSHI_31140"/>
<proteinExistence type="predicted"/>
<reference evidence="2 3" key="1">
    <citation type="journal article" date="2019" name="Emerg. Microbes Infect.">
        <title>Comprehensive subspecies identification of 175 nontuberculous mycobacteria species based on 7547 genomic profiles.</title>
        <authorList>
            <person name="Matsumoto Y."/>
            <person name="Kinjo T."/>
            <person name="Motooka D."/>
            <person name="Nabeya D."/>
            <person name="Jung N."/>
            <person name="Uechi K."/>
            <person name="Horii T."/>
            <person name="Iida T."/>
            <person name="Fujita J."/>
            <person name="Nakamura S."/>
        </authorList>
    </citation>
    <scope>NUCLEOTIDE SEQUENCE [LARGE SCALE GENOMIC DNA]</scope>
    <source>
        <strain evidence="2 3">JCM 14233</strain>
    </source>
</reference>
<sequence length="125" mass="13668">MTPRAAANGDPVRAVHVPCCRTRHMRSGTAGMCDVPAQQRQPWLSLLGGRIVNRSIPGTRGADEEPATPEAACQNTQTPTNFNERDHEQHPKSNSLMAKIIAPQRHSRVESRRHQGRIGGPTFSG</sequence>
<evidence type="ECO:0000256" key="1">
    <source>
        <dbReference type="SAM" id="MobiDB-lite"/>
    </source>
</evidence>
<feature type="region of interest" description="Disordered" evidence="1">
    <location>
        <begin position="55"/>
        <end position="125"/>
    </location>
</feature>
<dbReference type="EMBL" id="AP022575">
    <property type="protein sequence ID" value="BBX75208.1"/>
    <property type="molecule type" value="Genomic_DNA"/>
</dbReference>
<gene>
    <name evidence="2" type="ORF">MSHI_31140</name>
</gene>
<organism evidence="2 3">
    <name type="scientific">Mycobacterium shinjukuense</name>
    <dbReference type="NCBI Taxonomy" id="398694"/>
    <lineage>
        <taxon>Bacteria</taxon>
        <taxon>Bacillati</taxon>
        <taxon>Actinomycetota</taxon>
        <taxon>Actinomycetes</taxon>
        <taxon>Mycobacteriales</taxon>
        <taxon>Mycobacteriaceae</taxon>
        <taxon>Mycobacterium</taxon>
    </lineage>
</organism>